<dbReference type="Proteomes" id="UP000234474">
    <property type="component" value="Unassembled WGS sequence"/>
</dbReference>
<comment type="caution">
    <text evidence="3">The sequence shown here is derived from an EMBL/GenBank/DDBJ whole genome shotgun (WGS) entry which is preliminary data.</text>
</comment>
<organism evidence="3 4">
    <name type="scientific">Aspergillus novofumigatus (strain IBT 16806)</name>
    <dbReference type="NCBI Taxonomy" id="1392255"/>
    <lineage>
        <taxon>Eukaryota</taxon>
        <taxon>Fungi</taxon>
        <taxon>Dikarya</taxon>
        <taxon>Ascomycota</taxon>
        <taxon>Pezizomycotina</taxon>
        <taxon>Eurotiomycetes</taxon>
        <taxon>Eurotiomycetidae</taxon>
        <taxon>Eurotiales</taxon>
        <taxon>Aspergillaceae</taxon>
        <taxon>Aspergillus</taxon>
        <taxon>Aspergillus subgen. Fumigati</taxon>
    </lineage>
</organism>
<feature type="compositionally biased region" description="Polar residues" evidence="1">
    <location>
        <begin position="192"/>
        <end position="215"/>
    </location>
</feature>
<dbReference type="PROSITE" id="PS50090">
    <property type="entry name" value="MYB_LIKE"/>
    <property type="match status" value="1"/>
</dbReference>
<dbReference type="STRING" id="1392255.A0A2I1BUP6"/>
<proteinExistence type="predicted"/>
<accession>A0A2I1BUP6</accession>
<feature type="compositionally biased region" description="Polar residues" evidence="1">
    <location>
        <begin position="95"/>
        <end position="111"/>
    </location>
</feature>
<dbReference type="AlphaFoldDB" id="A0A2I1BUP6"/>
<evidence type="ECO:0000259" key="2">
    <source>
        <dbReference type="PROSITE" id="PS50090"/>
    </source>
</evidence>
<keyword evidence="4" id="KW-1185">Reference proteome</keyword>
<dbReference type="RefSeq" id="XP_024677718.1">
    <property type="nucleotide sequence ID" value="XM_024830457.1"/>
</dbReference>
<feature type="compositionally biased region" description="Polar residues" evidence="1">
    <location>
        <begin position="64"/>
        <end position="84"/>
    </location>
</feature>
<dbReference type="InterPro" id="IPR001005">
    <property type="entry name" value="SANT/Myb"/>
</dbReference>
<evidence type="ECO:0000256" key="1">
    <source>
        <dbReference type="SAM" id="MobiDB-lite"/>
    </source>
</evidence>
<dbReference type="VEuPathDB" id="FungiDB:P174DRAFT_464824"/>
<feature type="compositionally biased region" description="Basic and acidic residues" evidence="1">
    <location>
        <begin position="85"/>
        <end position="94"/>
    </location>
</feature>
<protein>
    <recommendedName>
        <fullName evidence="2">Myb-like domain-containing protein</fullName>
    </recommendedName>
</protein>
<name>A0A2I1BUP6_ASPN1</name>
<sequence>MLPVFHADNLKTWKPPFRTRSSSKRSRLHPSSNDSPAIKFPQSPLPQALPLPNHQLPARPPAESPSQKPSRLHSATTPATSSDMQHAERLEQSLRNRAGPSSNSDLSTSPEVHNATDASIDVPFFPEDALTYISSPNQQNGIPIDPVILTNNGPWEAEDERQHIHADVDANRNSNAYPEAQEGSSRLDGPPHNQSHAQVSANNNPEAHIRASSNPREVPTSGQQSKRRKRKLQQLHGQPQQCKRVRGSSATASEEHSFSLLRSHFTSVLVDECLQFLTWLFEGALPRCMSEFDLRVSECIAQPTHYVSQPADSTALPETSRKGMPWSSEEIELLLRLRRDEKRAWSEVTRLFLDQFPGRSRGSIQVYWSTTLKNRAR</sequence>
<evidence type="ECO:0000313" key="4">
    <source>
        <dbReference type="Proteomes" id="UP000234474"/>
    </source>
</evidence>
<feature type="region of interest" description="Disordered" evidence="1">
    <location>
        <begin position="1"/>
        <end position="115"/>
    </location>
</feature>
<reference evidence="4" key="1">
    <citation type="journal article" date="2018" name="Proc. Natl. Acad. Sci. U.S.A.">
        <title>Linking secondary metabolites to gene clusters through genome sequencing of six diverse Aspergillus species.</title>
        <authorList>
            <person name="Kaerboelling I."/>
            <person name="Vesth T.C."/>
            <person name="Frisvad J.C."/>
            <person name="Nybo J.L."/>
            <person name="Theobald S."/>
            <person name="Kuo A."/>
            <person name="Bowyer P."/>
            <person name="Matsuda Y."/>
            <person name="Mondo S."/>
            <person name="Lyhne E.K."/>
            <person name="Kogle M.E."/>
            <person name="Clum A."/>
            <person name="Lipzen A."/>
            <person name="Salamov A."/>
            <person name="Ngan C.Y."/>
            <person name="Daum C."/>
            <person name="Chiniquy J."/>
            <person name="Barry K."/>
            <person name="LaButti K."/>
            <person name="Haridas S."/>
            <person name="Simmons B.A."/>
            <person name="Magnuson J.K."/>
            <person name="Mortensen U.H."/>
            <person name="Larsen T.O."/>
            <person name="Grigoriev I.V."/>
            <person name="Baker S.E."/>
            <person name="Andersen M.R."/>
        </authorList>
    </citation>
    <scope>NUCLEOTIDE SEQUENCE [LARGE SCALE GENOMIC DNA]</scope>
    <source>
        <strain evidence="4">IBT 16806</strain>
    </source>
</reference>
<evidence type="ECO:0000313" key="3">
    <source>
        <dbReference type="EMBL" id="PKX89123.1"/>
    </source>
</evidence>
<gene>
    <name evidence="3" type="ORF">P174DRAFT_464824</name>
</gene>
<dbReference type="InterPro" id="IPR009057">
    <property type="entry name" value="Homeodomain-like_sf"/>
</dbReference>
<dbReference type="EMBL" id="MSZS01000011">
    <property type="protein sequence ID" value="PKX89123.1"/>
    <property type="molecule type" value="Genomic_DNA"/>
</dbReference>
<feature type="domain" description="Myb-like" evidence="2">
    <location>
        <begin position="318"/>
        <end position="372"/>
    </location>
</feature>
<dbReference type="GeneID" id="36537783"/>
<dbReference type="SUPFAM" id="SSF46689">
    <property type="entry name" value="Homeodomain-like"/>
    <property type="match status" value="1"/>
</dbReference>
<dbReference type="CDD" id="cd00167">
    <property type="entry name" value="SANT"/>
    <property type="match status" value="1"/>
</dbReference>
<feature type="region of interest" description="Disordered" evidence="1">
    <location>
        <begin position="174"/>
        <end position="249"/>
    </location>
</feature>
<dbReference type="OrthoDB" id="2143914at2759"/>
<dbReference type="SMART" id="SM00717">
    <property type="entry name" value="SANT"/>
    <property type="match status" value="1"/>
</dbReference>
<dbReference type="OMA" id="FWETEDE"/>
<dbReference type="Gene3D" id="1.10.10.60">
    <property type="entry name" value="Homeodomain-like"/>
    <property type="match status" value="1"/>
</dbReference>